<feature type="signal peptide" evidence="4">
    <location>
        <begin position="1"/>
        <end position="26"/>
    </location>
</feature>
<keyword evidence="2" id="KW-0964">Secreted</keyword>
<feature type="chain" id="PRO_5031320100" evidence="4">
    <location>
        <begin position="27"/>
        <end position="462"/>
    </location>
</feature>
<proteinExistence type="predicted"/>
<dbReference type="InterPro" id="IPR052052">
    <property type="entry name" value="Polysaccharide_Lyase_9"/>
</dbReference>
<reference evidence="6 7" key="1">
    <citation type="submission" date="2020-04" db="EMBL/GenBank/DDBJ databases">
        <authorList>
            <person name="Zhang R."/>
            <person name="Schippers A."/>
        </authorList>
    </citation>
    <scope>NUCLEOTIDE SEQUENCE [LARGE SCALE GENOMIC DNA]</scope>
    <source>
        <strain evidence="6 7">DSM 109850</strain>
    </source>
</reference>
<dbReference type="PANTHER" id="PTHR40088">
    <property type="entry name" value="PECTATE LYASE (EUROFUNG)"/>
    <property type="match status" value="1"/>
</dbReference>
<evidence type="ECO:0000256" key="2">
    <source>
        <dbReference type="ARBA" id="ARBA00022525"/>
    </source>
</evidence>
<feature type="domain" description="DUF1565" evidence="5">
    <location>
        <begin position="39"/>
        <end position="197"/>
    </location>
</feature>
<dbReference type="Gene3D" id="2.160.20.10">
    <property type="entry name" value="Single-stranded right-handed beta-helix, Pectin lyase-like"/>
    <property type="match status" value="1"/>
</dbReference>
<dbReference type="GO" id="GO:0005576">
    <property type="term" value="C:extracellular region"/>
    <property type="evidence" value="ECO:0007669"/>
    <property type="project" value="UniProtKB-SubCell"/>
</dbReference>
<dbReference type="InterPro" id="IPR011050">
    <property type="entry name" value="Pectin_lyase_fold/virulence"/>
</dbReference>
<dbReference type="InterPro" id="IPR006626">
    <property type="entry name" value="PbH1"/>
</dbReference>
<evidence type="ECO:0000256" key="3">
    <source>
        <dbReference type="ARBA" id="ARBA00022729"/>
    </source>
</evidence>
<sequence>MKRMYPLLSAAALTGLTLVAAPSAMAASQPSIAYVSPSGSNSTGTGSPTAPYATISQAESEVAPGGTIVVEPGTYKESVRITDTVRIVADAALSGNASNTILDASGQSNGIVISGAGANGTQISGLTIENADNHGVFVQNSNDVVLSHLMVTKNGLKNVANPKIAEDKAIEMVGTTDGDIYDNTVVDNGGGIGLADNGTINPGAPAPAGTAAPSLANVIRDNTISGNSTGCGIVIASYNAGEGVIDNVAIGNKVSLSPAGIVVAADTPNTVARGNQVLHNTAFDNFLPGVILHSNAPGDIVTANTVVGNTVYGNKPDPEVKADTGPTGIIAIGVDNPVTQSIVAGNTISKETYGVYLVNAPGTLGLNGNTYAKSVTTPIYPHTWATRFPLLPTRIAARHHDSFFYAGWWSHANNTVAIAKYNGAGQLIVVYPQRYSAKIAKAIGSLANGTFVPTGHYSIPQA</sequence>
<name>A0A7Y0Q4U5_9FIRM</name>
<keyword evidence="3 4" id="KW-0732">Signal</keyword>
<dbReference type="AlphaFoldDB" id="A0A7Y0Q4U5"/>
<evidence type="ECO:0000313" key="6">
    <source>
        <dbReference type="EMBL" id="NMP24770.1"/>
    </source>
</evidence>
<dbReference type="EMBL" id="JABBVZ010000147">
    <property type="protein sequence ID" value="NMP24770.1"/>
    <property type="molecule type" value="Genomic_DNA"/>
</dbReference>
<dbReference type="InterPro" id="IPR011459">
    <property type="entry name" value="DUF1565"/>
</dbReference>
<evidence type="ECO:0000259" key="5">
    <source>
        <dbReference type="Pfam" id="PF07602"/>
    </source>
</evidence>
<feature type="domain" description="DUF1565" evidence="5">
    <location>
        <begin position="214"/>
        <end position="314"/>
    </location>
</feature>
<evidence type="ECO:0000256" key="4">
    <source>
        <dbReference type="SAM" id="SignalP"/>
    </source>
</evidence>
<dbReference type="Proteomes" id="UP000533476">
    <property type="component" value="Unassembled WGS sequence"/>
</dbReference>
<dbReference type="Pfam" id="PF07602">
    <property type="entry name" value="DUF1565"/>
    <property type="match status" value="2"/>
</dbReference>
<dbReference type="RefSeq" id="WP_169102977.1">
    <property type="nucleotide sequence ID" value="NZ_JABBVZ010000147.1"/>
</dbReference>
<dbReference type="GO" id="GO:0016837">
    <property type="term" value="F:carbon-oxygen lyase activity, acting on polysaccharides"/>
    <property type="evidence" value="ECO:0007669"/>
    <property type="project" value="TreeGrafter"/>
</dbReference>
<dbReference type="InterPro" id="IPR012334">
    <property type="entry name" value="Pectin_lyas_fold"/>
</dbReference>
<gene>
    <name evidence="6" type="ORF">HIJ39_20895</name>
</gene>
<dbReference type="SUPFAM" id="SSF51126">
    <property type="entry name" value="Pectin lyase-like"/>
    <property type="match status" value="1"/>
</dbReference>
<keyword evidence="7" id="KW-1185">Reference proteome</keyword>
<evidence type="ECO:0000256" key="1">
    <source>
        <dbReference type="ARBA" id="ARBA00004613"/>
    </source>
</evidence>
<protein>
    <submittedName>
        <fullName evidence="6">DUF1565 domain-containing protein</fullName>
    </submittedName>
</protein>
<comment type="subcellular location">
    <subcellularLocation>
        <location evidence="1">Secreted</location>
    </subcellularLocation>
</comment>
<evidence type="ECO:0000313" key="7">
    <source>
        <dbReference type="Proteomes" id="UP000533476"/>
    </source>
</evidence>
<accession>A0A7Y0Q4U5</accession>
<comment type="caution">
    <text evidence="6">The sequence shown here is derived from an EMBL/GenBank/DDBJ whole genome shotgun (WGS) entry which is preliminary data.</text>
</comment>
<dbReference type="PANTHER" id="PTHR40088:SF2">
    <property type="entry name" value="SECRETED SUGAR HYDROLASE"/>
    <property type="match status" value="1"/>
</dbReference>
<dbReference type="SMART" id="SM00710">
    <property type="entry name" value="PbH1"/>
    <property type="match status" value="6"/>
</dbReference>
<organism evidence="6 7">
    <name type="scientific">Sulfobacillus harzensis</name>
    <dbReference type="NCBI Taxonomy" id="2729629"/>
    <lineage>
        <taxon>Bacteria</taxon>
        <taxon>Bacillati</taxon>
        <taxon>Bacillota</taxon>
        <taxon>Clostridia</taxon>
        <taxon>Eubacteriales</taxon>
        <taxon>Clostridiales Family XVII. Incertae Sedis</taxon>
        <taxon>Sulfobacillus</taxon>
    </lineage>
</organism>